<evidence type="ECO:0000256" key="9">
    <source>
        <dbReference type="ARBA" id="ARBA00023015"/>
    </source>
</evidence>
<evidence type="ECO:0000256" key="11">
    <source>
        <dbReference type="ARBA" id="ARBA00023159"/>
    </source>
</evidence>
<keyword evidence="17" id="KW-1185">Reference proteome</keyword>
<protein>
    <recommendedName>
        <fullName evidence="3">DNA-3-methyladenine glycosylase II</fullName>
        <ecNumber evidence="3">3.2.2.21</ecNumber>
    </recommendedName>
</protein>
<dbReference type="SMART" id="SM00342">
    <property type="entry name" value="HTH_ARAC"/>
    <property type="match status" value="1"/>
</dbReference>
<dbReference type="InterPro" id="IPR051912">
    <property type="entry name" value="Alkylbase_DNA_Glycosylase/TA"/>
</dbReference>
<dbReference type="SUPFAM" id="SSF46689">
    <property type="entry name" value="Homeodomain-like"/>
    <property type="match status" value="1"/>
</dbReference>
<dbReference type="Gene3D" id="3.30.310.20">
    <property type="entry name" value="DNA-3-methyladenine glycosylase AlkA, N-terminal domain"/>
    <property type="match status" value="1"/>
</dbReference>
<dbReference type="InterPro" id="IPR004026">
    <property type="entry name" value="Ada_DNA_repair_Zn-bd"/>
</dbReference>
<keyword evidence="6" id="KW-0479">Metal-binding</keyword>
<dbReference type="Gene3D" id="1.10.10.60">
    <property type="entry name" value="Homeodomain-like"/>
    <property type="match status" value="1"/>
</dbReference>
<dbReference type="PROSITE" id="PS00041">
    <property type="entry name" value="HTH_ARAC_FAMILY_1"/>
    <property type="match status" value="1"/>
</dbReference>
<dbReference type="SMART" id="SM00478">
    <property type="entry name" value="ENDO3c"/>
    <property type="match status" value="1"/>
</dbReference>
<dbReference type="Proteomes" id="UP001596435">
    <property type="component" value="Unassembled WGS sequence"/>
</dbReference>
<dbReference type="Pfam" id="PF12833">
    <property type="entry name" value="HTH_18"/>
    <property type="match status" value="1"/>
</dbReference>
<evidence type="ECO:0000259" key="15">
    <source>
        <dbReference type="PROSITE" id="PS01124"/>
    </source>
</evidence>
<dbReference type="InterPro" id="IPR023170">
    <property type="entry name" value="HhH_base_excis_C"/>
</dbReference>
<dbReference type="Pfam" id="PF06029">
    <property type="entry name" value="AlkA_N"/>
    <property type="match status" value="1"/>
</dbReference>
<dbReference type="InterPro" id="IPR003265">
    <property type="entry name" value="HhH-GPD_domain"/>
</dbReference>
<dbReference type="EMBL" id="JBHTAJ010000094">
    <property type="protein sequence ID" value="MFC7184255.1"/>
    <property type="molecule type" value="Genomic_DNA"/>
</dbReference>
<dbReference type="SUPFAM" id="SSF57884">
    <property type="entry name" value="Ada DNA repair protein, N-terminal domain (N-Ada 10)"/>
    <property type="match status" value="1"/>
</dbReference>
<dbReference type="InterPro" id="IPR010316">
    <property type="entry name" value="AlkA_N"/>
</dbReference>
<dbReference type="Gene3D" id="3.40.10.10">
    <property type="entry name" value="DNA Methylphosphotriester Repair Domain"/>
    <property type="match status" value="1"/>
</dbReference>
<evidence type="ECO:0000313" key="16">
    <source>
        <dbReference type="EMBL" id="MFC7184255.1"/>
    </source>
</evidence>
<dbReference type="SUPFAM" id="SSF55945">
    <property type="entry name" value="TATA-box binding protein-like"/>
    <property type="match status" value="1"/>
</dbReference>
<dbReference type="PANTHER" id="PTHR43003">
    <property type="entry name" value="DNA-3-METHYLADENINE GLYCOSYLASE"/>
    <property type="match status" value="1"/>
</dbReference>
<feature type="compositionally biased region" description="Basic and acidic residues" evidence="14">
    <location>
        <begin position="549"/>
        <end position="561"/>
    </location>
</feature>
<comment type="caution">
    <text evidence="16">The sequence shown here is derived from an EMBL/GenBank/DDBJ whole genome shotgun (WGS) entry which is preliminary data.</text>
</comment>
<dbReference type="Pfam" id="PF00730">
    <property type="entry name" value="HhH-GPD"/>
    <property type="match status" value="1"/>
</dbReference>
<dbReference type="InterPro" id="IPR011257">
    <property type="entry name" value="DNA_glycosylase"/>
</dbReference>
<keyword evidence="7" id="KW-0227">DNA damage</keyword>
<comment type="cofactor">
    <cofactor evidence="2">
        <name>Zn(2+)</name>
        <dbReference type="ChEBI" id="CHEBI:29105"/>
    </cofactor>
</comment>
<evidence type="ECO:0000256" key="10">
    <source>
        <dbReference type="ARBA" id="ARBA00023125"/>
    </source>
</evidence>
<dbReference type="PROSITE" id="PS01124">
    <property type="entry name" value="HTH_ARAC_FAMILY_2"/>
    <property type="match status" value="1"/>
</dbReference>
<dbReference type="PANTHER" id="PTHR43003:SF13">
    <property type="entry name" value="DNA-3-METHYLADENINE GLYCOSYLASE 2"/>
    <property type="match status" value="1"/>
</dbReference>
<name>A0ABW2G8J7_9ACTN</name>
<gene>
    <name evidence="16" type="ORF">ACFQMG_32360</name>
</gene>
<dbReference type="SUPFAM" id="SSF48150">
    <property type="entry name" value="DNA-glycosylase"/>
    <property type="match status" value="1"/>
</dbReference>
<sequence length="561" mass="58581">MIDDETRYRAVDSRDARFDGVFFTAVRTTGIYCRPSCPAATPKRINCTFFATAAAAQGAGFRACRRCRPDSVPGSPEWNHRADLVGRAVRLIGDGVVDREGVAGLADRLGYSARQVQRQLTAELGAGPLALARAQRAQTARLLLQTTALPVTEVAFAAGFASVRQFNDTVREVYDRTPSGLRSENATGHPKAATPGTITLRLAYRGALDSDHLLDFLALRAVPGVEEVVAGDRPGVRTYRRTLALPYGHAVAEVDGLAAADPPTRGWLDCRLTLTDLRDLTTAVHRLRVLFDLDADPDAVDEQLGADGVLGAAVRSRPGVRSPGHVDPHELAVRAVLGQQITVAAARTLAARLSERYGVELPEPSGGLRLLFPTPQALAEAADEDLAMPASRRRALRGLCAALAGAGAGAETGAGAGAADVGDVGSAEGGGRGGVSVGSGVAVGVRLDAGVDREEAAAALLALPGIGPWTVGYLRMRALADPDVFLPGDAGVRHGLQRLGRPGDPAAAAAAARAWAPWRSYAVHRLWLAAGTPAPASAPESTPRRAARRATDGLDEVGVRA</sequence>
<evidence type="ECO:0000256" key="7">
    <source>
        <dbReference type="ARBA" id="ARBA00022763"/>
    </source>
</evidence>
<feature type="region of interest" description="Disordered" evidence="14">
    <location>
        <begin position="533"/>
        <end position="561"/>
    </location>
</feature>
<dbReference type="InterPro" id="IPR018062">
    <property type="entry name" value="HTH_AraC-typ_CS"/>
</dbReference>
<evidence type="ECO:0000256" key="14">
    <source>
        <dbReference type="SAM" id="MobiDB-lite"/>
    </source>
</evidence>
<dbReference type="SMART" id="SM01009">
    <property type="entry name" value="AlkA_N"/>
    <property type="match status" value="1"/>
</dbReference>
<reference evidence="17" key="1">
    <citation type="journal article" date="2019" name="Int. J. Syst. Evol. Microbiol.">
        <title>The Global Catalogue of Microorganisms (GCM) 10K type strain sequencing project: providing services to taxonomists for standard genome sequencing and annotation.</title>
        <authorList>
            <consortium name="The Broad Institute Genomics Platform"/>
            <consortium name="The Broad Institute Genome Sequencing Center for Infectious Disease"/>
            <person name="Wu L."/>
            <person name="Ma J."/>
        </authorList>
    </citation>
    <scope>NUCLEOTIDE SEQUENCE [LARGE SCALE GENOMIC DNA]</scope>
    <source>
        <strain evidence="17">CGMCC 1.12859</strain>
    </source>
</reference>
<evidence type="ECO:0000256" key="3">
    <source>
        <dbReference type="ARBA" id="ARBA00012000"/>
    </source>
</evidence>
<evidence type="ECO:0000256" key="12">
    <source>
        <dbReference type="ARBA" id="ARBA00023163"/>
    </source>
</evidence>
<evidence type="ECO:0000256" key="4">
    <source>
        <dbReference type="ARBA" id="ARBA00022603"/>
    </source>
</evidence>
<dbReference type="EC" id="3.2.2.21" evidence="3"/>
<organism evidence="16 17">
    <name type="scientific">Kitasatospora paranensis</name>
    <dbReference type="NCBI Taxonomy" id="258053"/>
    <lineage>
        <taxon>Bacteria</taxon>
        <taxon>Bacillati</taxon>
        <taxon>Actinomycetota</taxon>
        <taxon>Actinomycetes</taxon>
        <taxon>Kitasatosporales</taxon>
        <taxon>Streptomycetaceae</taxon>
        <taxon>Kitasatospora</taxon>
    </lineage>
</organism>
<dbReference type="RefSeq" id="WP_345705462.1">
    <property type="nucleotide sequence ID" value="NZ_BAABKV010000001.1"/>
</dbReference>
<keyword evidence="13" id="KW-0234">DNA repair</keyword>
<dbReference type="InterPro" id="IPR018060">
    <property type="entry name" value="HTH_AraC"/>
</dbReference>
<keyword evidence="12" id="KW-0804">Transcription</keyword>
<keyword evidence="9" id="KW-0805">Transcription regulation</keyword>
<evidence type="ECO:0000256" key="13">
    <source>
        <dbReference type="ARBA" id="ARBA00023204"/>
    </source>
</evidence>
<dbReference type="Gene3D" id="1.10.340.30">
    <property type="entry name" value="Hypothetical protein, domain 2"/>
    <property type="match status" value="1"/>
</dbReference>
<dbReference type="Gene3D" id="1.10.1670.10">
    <property type="entry name" value="Helix-hairpin-Helix base-excision DNA repair enzymes (C-terminal)"/>
    <property type="match status" value="1"/>
</dbReference>
<keyword evidence="11" id="KW-0010">Activator</keyword>
<dbReference type="Pfam" id="PF02805">
    <property type="entry name" value="Ada_Zn_binding"/>
    <property type="match status" value="1"/>
</dbReference>
<dbReference type="InterPro" id="IPR009057">
    <property type="entry name" value="Homeodomain-like_sf"/>
</dbReference>
<keyword evidence="5" id="KW-0808">Transferase</keyword>
<comment type="catalytic activity">
    <reaction evidence="1">
        <text>Hydrolysis of alkylated DNA, releasing 3-methyladenine, 3-methylguanine, 7-methylguanine and 7-methyladenine.</text>
        <dbReference type="EC" id="3.2.2.21"/>
    </reaction>
</comment>
<keyword evidence="8" id="KW-0862">Zinc</keyword>
<evidence type="ECO:0000256" key="5">
    <source>
        <dbReference type="ARBA" id="ARBA00022679"/>
    </source>
</evidence>
<proteinExistence type="predicted"/>
<evidence type="ECO:0000256" key="8">
    <source>
        <dbReference type="ARBA" id="ARBA00022833"/>
    </source>
</evidence>
<evidence type="ECO:0000256" key="6">
    <source>
        <dbReference type="ARBA" id="ARBA00022723"/>
    </source>
</evidence>
<dbReference type="InterPro" id="IPR037046">
    <property type="entry name" value="AlkA_N_sf"/>
</dbReference>
<keyword evidence="10" id="KW-0238">DNA-binding</keyword>
<evidence type="ECO:0000256" key="2">
    <source>
        <dbReference type="ARBA" id="ARBA00001947"/>
    </source>
</evidence>
<accession>A0ABW2G8J7</accession>
<keyword evidence="4" id="KW-0489">Methyltransferase</keyword>
<dbReference type="InterPro" id="IPR035451">
    <property type="entry name" value="Ada-like_dom_sf"/>
</dbReference>
<evidence type="ECO:0000256" key="1">
    <source>
        <dbReference type="ARBA" id="ARBA00000086"/>
    </source>
</evidence>
<feature type="domain" description="HTH araC/xylS-type" evidence="15">
    <location>
        <begin position="86"/>
        <end position="184"/>
    </location>
</feature>
<evidence type="ECO:0000313" key="17">
    <source>
        <dbReference type="Proteomes" id="UP001596435"/>
    </source>
</evidence>